<accession>A0A2W4QHY0</accession>
<organism evidence="13 14">
    <name type="scientific">Candidatus Methylumidiphilus alinenensis</name>
    <dbReference type="NCBI Taxonomy" id="2202197"/>
    <lineage>
        <taxon>Bacteria</taxon>
        <taxon>Pseudomonadati</taxon>
        <taxon>Pseudomonadota</taxon>
        <taxon>Gammaproteobacteria</taxon>
        <taxon>Methylococcales</taxon>
        <taxon>Candidatus Methylumidiphilus</taxon>
    </lineage>
</organism>
<dbReference type="GO" id="GO:0005874">
    <property type="term" value="C:microtubule"/>
    <property type="evidence" value="ECO:0007669"/>
    <property type="project" value="UniProtKB-KW"/>
</dbReference>
<evidence type="ECO:0000256" key="9">
    <source>
        <dbReference type="ARBA" id="ARBA00023212"/>
    </source>
</evidence>
<evidence type="ECO:0000256" key="8">
    <source>
        <dbReference type="ARBA" id="ARBA00023175"/>
    </source>
</evidence>
<keyword evidence="12" id="KW-0812">Transmembrane</keyword>
<evidence type="ECO:0000256" key="2">
    <source>
        <dbReference type="ARBA" id="ARBA00009622"/>
    </source>
</evidence>
<dbReference type="InterPro" id="IPR002151">
    <property type="entry name" value="Kinesin_light"/>
</dbReference>
<feature type="repeat" description="TPR" evidence="10">
    <location>
        <begin position="208"/>
        <end position="241"/>
    </location>
</feature>
<dbReference type="Proteomes" id="UP000249396">
    <property type="component" value="Unassembled WGS sequence"/>
</dbReference>
<dbReference type="SMART" id="SM00028">
    <property type="entry name" value="TPR"/>
    <property type="match status" value="3"/>
</dbReference>
<sequence>MLDGLFDFLQNSWQQFHVPIEQLAAVFGVIVPIAGMLKYVTYQFRLKRVQLHKLQEFNDYLQEQIKALQRELKKKDEAIAGLESQFPEQWLRQAAKERENGNEERAIRCLREGFKTVREPLSACCLDLAAHHFSLVSDYGNQHFAEAERLARLAVLLHPSDEATGLFLAEILAVAAEGKYATGNLPASDALWEEAEDFLQVGKDADSITSIAELARQYYDQGHYQLAVRLFRRAMQMSHRFFGPDTPNTLTLRGNHASALQAAGRYGEALAFSLDLLADRERVCGSEHPDVANSFNNLAELYQALGQYTQADPFYQRSLAIMEKALGPNHPNLATGLRNYTELLTDVTQRTIVFRHCSPDGAACGAIRVCPRSPGLRRKRLHPGYGLRGCVTSVTQKA</sequence>
<feature type="transmembrane region" description="Helical" evidence="12">
    <location>
        <begin position="20"/>
        <end position="40"/>
    </location>
</feature>
<gene>
    <name evidence="13" type="ORF">DM484_25560</name>
</gene>
<evidence type="ECO:0000313" key="13">
    <source>
        <dbReference type="EMBL" id="PZN71805.1"/>
    </source>
</evidence>
<evidence type="ECO:0000256" key="4">
    <source>
        <dbReference type="ARBA" id="ARBA00022701"/>
    </source>
</evidence>
<dbReference type="PANTHER" id="PTHR45783">
    <property type="entry name" value="KINESIN LIGHT CHAIN"/>
    <property type="match status" value="1"/>
</dbReference>
<protein>
    <submittedName>
        <fullName evidence="13">Uncharacterized protein</fullName>
    </submittedName>
</protein>
<proteinExistence type="inferred from homology"/>
<evidence type="ECO:0000256" key="10">
    <source>
        <dbReference type="PROSITE-ProRule" id="PRU00339"/>
    </source>
</evidence>
<comment type="subcellular location">
    <subcellularLocation>
        <location evidence="1">Cytoplasm</location>
        <location evidence="1">Cytoskeleton</location>
    </subcellularLocation>
</comment>
<keyword evidence="5" id="KW-0677">Repeat</keyword>
<feature type="coiled-coil region" evidence="11">
    <location>
        <begin position="51"/>
        <end position="85"/>
    </location>
</feature>
<feature type="repeat" description="TPR" evidence="10">
    <location>
        <begin position="292"/>
        <end position="325"/>
    </location>
</feature>
<keyword evidence="12" id="KW-0472">Membrane</keyword>
<dbReference type="SUPFAM" id="SSF48452">
    <property type="entry name" value="TPR-like"/>
    <property type="match status" value="1"/>
</dbReference>
<keyword evidence="9" id="KW-0206">Cytoskeleton</keyword>
<dbReference type="InterPro" id="IPR019734">
    <property type="entry name" value="TPR_rpt"/>
</dbReference>
<dbReference type="GO" id="GO:0007018">
    <property type="term" value="P:microtubule-based movement"/>
    <property type="evidence" value="ECO:0007669"/>
    <property type="project" value="TreeGrafter"/>
</dbReference>
<dbReference type="Pfam" id="PF13374">
    <property type="entry name" value="TPR_10"/>
    <property type="match status" value="1"/>
</dbReference>
<evidence type="ECO:0000313" key="14">
    <source>
        <dbReference type="Proteomes" id="UP000249396"/>
    </source>
</evidence>
<dbReference type="GO" id="GO:0019894">
    <property type="term" value="F:kinesin binding"/>
    <property type="evidence" value="ECO:0007669"/>
    <property type="project" value="TreeGrafter"/>
</dbReference>
<dbReference type="InterPro" id="IPR011990">
    <property type="entry name" value="TPR-like_helical_dom_sf"/>
</dbReference>
<keyword evidence="8" id="KW-0505">Motor protein</keyword>
<dbReference type="Gene3D" id="1.25.40.10">
    <property type="entry name" value="Tetratricopeptide repeat domain"/>
    <property type="match status" value="1"/>
</dbReference>
<dbReference type="Pfam" id="PF13424">
    <property type="entry name" value="TPR_12"/>
    <property type="match status" value="1"/>
</dbReference>
<reference evidence="13 14" key="1">
    <citation type="journal article" date="2018" name="Aquat. Microb. Ecol.">
        <title>Gammaproteobacterial methanotrophs dominate.</title>
        <authorList>
            <person name="Rissanen A.J."/>
            <person name="Saarenheimo J."/>
            <person name="Tiirola M."/>
            <person name="Peura S."/>
            <person name="Aalto S.L."/>
            <person name="Karvinen A."/>
            <person name="Nykanen H."/>
        </authorList>
    </citation>
    <scope>NUCLEOTIDE SEQUENCE [LARGE SCALE GENOMIC DNA]</scope>
    <source>
        <strain evidence="13">AMbin10</strain>
    </source>
</reference>
<dbReference type="GO" id="GO:0005737">
    <property type="term" value="C:cytoplasm"/>
    <property type="evidence" value="ECO:0007669"/>
    <property type="project" value="TreeGrafter"/>
</dbReference>
<dbReference type="PROSITE" id="PS50005">
    <property type="entry name" value="TPR"/>
    <property type="match status" value="2"/>
</dbReference>
<dbReference type="GO" id="GO:0005871">
    <property type="term" value="C:kinesin complex"/>
    <property type="evidence" value="ECO:0007669"/>
    <property type="project" value="InterPro"/>
</dbReference>
<evidence type="ECO:0000256" key="3">
    <source>
        <dbReference type="ARBA" id="ARBA00022490"/>
    </source>
</evidence>
<evidence type="ECO:0000256" key="11">
    <source>
        <dbReference type="SAM" id="Coils"/>
    </source>
</evidence>
<dbReference type="PANTHER" id="PTHR45783:SF3">
    <property type="entry name" value="KINESIN LIGHT CHAIN"/>
    <property type="match status" value="1"/>
</dbReference>
<evidence type="ECO:0000256" key="12">
    <source>
        <dbReference type="SAM" id="Phobius"/>
    </source>
</evidence>
<name>A0A2W4QHY0_9GAMM</name>
<keyword evidence="6 10" id="KW-0802">TPR repeat</keyword>
<keyword evidence="4" id="KW-0493">Microtubule</keyword>
<keyword evidence="7 11" id="KW-0175">Coiled coil</keyword>
<evidence type="ECO:0000256" key="5">
    <source>
        <dbReference type="ARBA" id="ARBA00022737"/>
    </source>
</evidence>
<dbReference type="AlphaFoldDB" id="A0A2W4QHY0"/>
<evidence type="ECO:0000256" key="1">
    <source>
        <dbReference type="ARBA" id="ARBA00004245"/>
    </source>
</evidence>
<dbReference type="EMBL" id="QJPH01000508">
    <property type="protein sequence ID" value="PZN71805.1"/>
    <property type="molecule type" value="Genomic_DNA"/>
</dbReference>
<keyword evidence="12" id="KW-1133">Transmembrane helix</keyword>
<evidence type="ECO:0000256" key="6">
    <source>
        <dbReference type="ARBA" id="ARBA00022803"/>
    </source>
</evidence>
<comment type="similarity">
    <text evidence="2">Belongs to the kinesin light chain family.</text>
</comment>
<comment type="caution">
    <text evidence="13">The sequence shown here is derived from an EMBL/GenBank/DDBJ whole genome shotgun (WGS) entry which is preliminary data.</text>
</comment>
<keyword evidence="3" id="KW-0963">Cytoplasm</keyword>
<evidence type="ECO:0000256" key="7">
    <source>
        <dbReference type="ARBA" id="ARBA00023054"/>
    </source>
</evidence>